<name>A0A0A2E7C6_9PORP</name>
<evidence type="ECO:0000313" key="2">
    <source>
        <dbReference type="Proteomes" id="UP000030103"/>
    </source>
</evidence>
<accession>A0A0A2E7C6</accession>
<protein>
    <submittedName>
        <fullName evidence="1">Uncharacterized protein</fullName>
    </submittedName>
</protein>
<organism evidence="1 2">
    <name type="scientific">Porphyromonas macacae</name>
    <dbReference type="NCBI Taxonomy" id="28115"/>
    <lineage>
        <taxon>Bacteria</taxon>
        <taxon>Pseudomonadati</taxon>
        <taxon>Bacteroidota</taxon>
        <taxon>Bacteroidia</taxon>
        <taxon>Bacteroidales</taxon>
        <taxon>Porphyromonadaceae</taxon>
        <taxon>Porphyromonas</taxon>
    </lineage>
</organism>
<dbReference type="AlphaFoldDB" id="A0A0A2E7C6"/>
<proteinExistence type="predicted"/>
<comment type="caution">
    <text evidence="1">The sequence shown here is derived from an EMBL/GenBank/DDBJ whole genome shotgun (WGS) entry which is preliminary data.</text>
</comment>
<sequence length="78" mass="9066">MARVTCIIALSAHKISKILGNYNNYPVANLRIYLKKINRIFTNQVRKYKKICIKIKRRTFASPPLGYGLNLLTNNRKD</sequence>
<reference evidence="1 2" key="1">
    <citation type="submission" date="2014-09" db="EMBL/GenBank/DDBJ databases">
        <title>Draft Genome Sequence of Porphyromonas macacae COT-192_OH2859.</title>
        <authorList>
            <person name="Wallis C."/>
            <person name="Deusch O."/>
            <person name="O'Flynn C."/>
            <person name="Davis I."/>
            <person name="Horsfall A."/>
            <person name="Kirkwood N."/>
            <person name="Harris S."/>
            <person name="Eisen J.A."/>
            <person name="Coil D.A."/>
            <person name="Darling A.E."/>
            <person name="Jospin G."/>
            <person name="Alexiev A."/>
        </authorList>
    </citation>
    <scope>NUCLEOTIDE SEQUENCE [LARGE SCALE GENOMIC DNA]</scope>
    <source>
        <strain evidence="2">COT-192 OH2859</strain>
    </source>
</reference>
<dbReference type="Proteomes" id="UP000030103">
    <property type="component" value="Unassembled WGS sequence"/>
</dbReference>
<gene>
    <name evidence="1" type="ORF">HQ47_07610</name>
</gene>
<keyword evidence="2" id="KW-1185">Reference proteome</keyword>
<dbReference type="EMBL" id="JRFA01000023">
    <property type="protein sequence ID" value="KGN73330.1"/>
    <property type="molecule type" value="Genomic_DNA"/>
</dbReference>
<evidence type="ECO:0000313" key="1">
    <source>
        <dbReference type="EMBL" id="KGN73330.1"/>
    </source>
</evidence>